<reference evidence="1 2" key="1">
    <citation type="submission" date="2022-09" db="EMBL/GenBank/DDBJ databases">
        <authorList>
            <person name="Palmer J.M."/>
        </authorList>
    </citation>
    <scope>NUCLEOTIDE SEQUENCE [LARGE SCALE GENOMIC DNA]</scope>
    <source>
        <strain evidence="1 2">DSM 7382</strain>
    </source>
</reference>
<dbReference type="EMBL" id="JASBNA010000005">
    <property type="protein sequence ID" value="KAK7691265.1"/>
    <property type="molecule type" value="Genomic_DNA"/>
</dbReference>
<name>A0AAW0GJ80_9APHY</name>
<dbReference type="Proteomes" id="UP001385951">
    <property type="component" value="Unassembled WGS sequence"/>
</dbReference>
<comment type="caution">
    <text evidence="1">The sequence shown here is derived from an EMBL/GenBank/DDBJ whole genome shotgun (WGS) entry which is preliminary data.</text>
</comment>
<gene>
    <name evidence="1" type="ORF">QCA50_004658</name>
</gene>
<accession>A0AAW0GJ80</accession>
<organism evidence="1 2">
    <name type="scientific">Cerrena zonata</name>
    <dbReference type="NCBI Taxonomy" id="2478898"/>
    <lineage>
        <taxon>Eukaryota</taxon>
        <taxon>Fungi</taxon>
        <taxon>Dikarya</taxon>
        <taxon>Basidiomycota</taxon>
        <taxon>Agaricomycotina</taxon>
        <taxon>Agaricomycetes</taxon>
        <taxon>Polyporales</taxon>
        <taxon>Cerrenaceae</taxon>
        <taxon>Cerrena</taxon>
    </lineage>
</organism>
<protein>
    <submittedName>
        <fullName evidence="1">Uncharacterized protein</fullName>
    </submittedName>
</protein>
<keyword evidence="2" id="KW-1185">Reference proteome</keyword>
<evidence type="ECO:0000313" key="2">
    <source>
        <dbReference type="Proteomes" id="UP001385951"/>
    </source>
</evidence>
<evidence type="ECO:0000313" key="1">
    <source>
        <dbReference type="EMBL" id="KAK7691265.1"/>
    </source>
</evidence>
<dbReference type="AlphaFoldDB" id="A0AAW0GJ80"/>
<proteinExistence type="predicted"/>
<sequence>MATQRLTISSTIISSGDLFAVLLDQLPRLKLLTLDHAKFFSEGTDVEDLVKYSSLEAFRFKTTFQEGPYDYKSLFLQLSCYTFPM</sequence>